<organism evidence="1 2">
    <name type="scientific">Brumimicrobium oceani</name>
    <dbReference type="NCBI Taxonomy" id="2100725"/>
    <lineage>
        <taxon>Bacteria</taxon>
        <taxon>Pseudomonadati</taxon>
        <taxon>Bacteroidota</taxon>
        <taxon>Flavobacteriia</taxon>
        <taxon>Flavobacteriales</taxon>
        <taxon>Crocinitomicaceae</taxon>
        <taxon>Brumimicrobium</taxon>
    </lineage>
</organism>
<accession>A0A2U2XGJ4</accession>
<gene>
    <name evidence="1" type="ORF">DIT68_01245</name>
</gene>
<dbReference type="EMBL" id="QFRJ01000001">
    <property type="protein sequence ID" value="PWH86914.1"/>
    <property type="molecule type" value="Genomic_DNA"/>
</dbReference>
<sequence length="234" mass="27791">MRELKPLTISNSIKSAPSVLLTPEMEKFSFIQPLYQDFVLAQTLYTTIHKHFKVEMLEAGMFKLKEVNYLLAEEPEGVLNVDDWLDCIWSSKRKFNHLLNPNVLFKMYLIDLFFPLFSKTRKLLLPGKKDRFVVDAYPIISKNEGVNFRPINFNDLGTNKVEFKKLFTYLLKDLPQIIDEFLVLHHDNLYKDLKYQVSLYPSIRNKYWNELKQCFEPEFKTYARAEAENYLLKL</sequence>
<dbReference type="OrthoDB" id="1466658at2"/>
<evidence type="ECO:0000313" key="2">
    <source>
        <dbReference type="Proteomes" id="UP000245370"/>
    </source>
</evidence>
<protein>
    <submittedName>
        <fullName evidence="1">Uncharacterized protein</fullName>
    </submittedName>
</protein>
<comment type="caution">
    <text evidence="1">The sequence shown here is derived from an EMBL/GenBank/DDBJ whole genome shotgun (WGS) entry which is preliminary data.</text>
</comment>
<reference evidence="1 2" key="2">
    <citation type="submission" date="2018-05" db="EMBL/GenBank/DDBJ databases">
        <authorList>
            <person name="Lanie J.A."/>
            <person name="Ng W.-L."/>
            <person name="Kazmierczak K.M."/>
            <person name="Andrzejewski T.M."/>
            <person name="Davidsen T.M."/>
            <person name="Wayne K.J."/>
            <person name="Tettelin H."/>
            <person name="Glass J.I."/>
            <person name="Rusch D."/>
            <person name="Podicherti R."/>
            <person name="Tsui H.-C.T."/>
            <person name="Winkler M.E."/>
        </authorList>
    </citation>
    <scope>NUCLEOTIDE SEQUENCE [LARGE SCALE GENOMIC DNA]</scope>
    <source>
        <strain evidence="1 2">C305</strain>
    </source>
</reference>
<dbReference type="RefSeq" id="WP_109357992.1">
    <property type="nucleotide sequence ID" value="NZ_QFRJ01000001.1"/>
</dbReference>
<keyword evidence="2" id="KW-1185">Reference proteome</keyword>
<evidence type="ECO:0000313" key="1">
    <source>
        <dbReference type="EMBL" id="PWH86914.1"/>
    </source>
</evidence>
<reference evidence="1 2" key="1">
    <citation type="submission" date="2018-05" db="EMBL/GenBank/DDBJ databases">
        <title>Brumimicrobium oceani sp. nov., isolated from coastal sediment.</title>
        <authorList>
            <person name="Kou Y."/>
        </authorList>
    </citation>
    <scope>NUCLEOTIDE SEQUENCE [LARGE SCALE GENOMIC DNA]</scope>
    <source>
        <strain evidence="1 2">C305</strain>
    </source>
</reference>
<dbReference type="AlphaFoldDB" id="A0A2U2XGJ4"/>
<name>A0A2U2XGJ4_9FLAO</name>
<dbReference type="Proteomes" id="UP000245370">
    <property type="component" value="Unassembled WGS sequence"/>
</dbReference>
<proteinExistence type="predicted"/>